<dbReference type="OrthoDB" id="610082at2"/>
<dbReference type="SUPFAM" id="SSF49299">
    <property type="entry name" value="PKD domain"/>
    <property type="match status" value="2"/>
</dbReference>
<dbReference type="InterPro" id="IPR035986">
    <property type="entry name" value="PKD_dom_sf"/>
</dbReference>
<dbReference type="AlphaFoldDB" id="A0A561PNM3"/>
<sequence length="899" mass="95664">MLYLKTIAFCLLFCALAATASGQACTEIGQTPTSAFPVCGTKVFKQDKVPVCGINSIPGPVCNNPDDGNHMDMNPYWYKFTCYTAGTLGFTITPNQLSDDYDWQVFDITGRNPNDVFTDINLFVTMNWSGESGVTGASSAGTSLSVCGGLNQPLFSKMANLQVGHEYLLLISHFSGSSQSGYQLAFGGGTAVITDPTIPELKLSGYNCGPYTIGLKLTKKVNCGSIAADGSDFAFNAVGPKITGATGVGCSSGFDTDSILLQLDKPLAPGVYNIVAQIGKDGNTVLDACGNAMLVGDRTTFDVLASPPVPMGSIKIPACGPDQLQLQFSAPIRCASISPDGKDFVLSGPSAVKITGASGNCSADGLTTVITLQLDKHITQEGDYTVTLTTGPDGNTIENECHVPTPPGGTAKFNIPHESFVALGPVTPPACGPNALQLVLADPVRCSSVATDGSDFTITGPSTVVIASAGSNCDASGMTKVITLQLKDRILKDGNYQVVLKAGKDGNTLLSECWQETPAGSQQPFTIAPQPAVVLGAMAPIACSPQSVKVGLSVPVQCNTIAPDGSDFILTGPSGIQIIKATGVCNSNNLADSIVLQLSAPILKAGNYQVTLKAGTDGNTLLSECWQPAAINQVSNFRTADTVNASFTYTIQQDCRISTLHLQHDGQHAVNKWAWSFDDGDTYTTQNVVKTYTSLGMKHLQLTVSNGICTDTKSIDTLLRSEVTALFDVSPGPYCPMDLVLPENKSLGKIQAWTWYYGNGAVTTGPQATRMQYFPTQKEQQYLIRLIVKNDANCLDTADHYITVVSSCYIDVPSAFSPNNDGQNDYLYPLNAYKAVDLHFAVYNRVGNLLFETTDWTHKWDGTVKGQPADLGTYVWMLEYTEKESGKRVFRKGTTVLVR</sequence>
<accession>A0A561PNM3</accession>
<dbReference type="EMBL" id="VIWO01000005">
    <property type="protein sequence ID" value="TWF39714.1"/>
    <property type="molecule type" value="Genomic_DNA"/>
</dbReference>
<evidence type="ECO:0000313" key="3">
    <source>
        <dbReference type="EMBL" id="TWF39714.1"/>
    </source>
</evidence>
<dbReference type="InterPro" id="IPR013783">
    <property type="entry name" value="Ig-like_fold"/>
</dbReference>
<feature type="chain" id="PRO_5021902772" evidence="1">
    <location>
        <begin position="21"/>
        <end position="899"/>
    </location>
</feature>
<proteinExistence type="predicted"/>
<dbReference type="PROSITE" id="PS50093">
    <property type="entry name" value="PKD"/>
    <property type="match status" value="1"/>
</dbReference>
<organism evidence="3 4">
    <name type="scientific">Chitinophaga polysaccharea</name>
    <dbReference type="NCBI Taxonomy" id="1293035"/>
    <lineage>
        <taxon>Bacteria</taxon>
        <taxon>Pseudomonadati</taxon>
        <taxon>Bacteroidota</taxon>
        <taxon>Chitinophagia</taxon>
        <taxon>Chitinophagales</taxon>
        <taxon>Chitinophagaceae</taxon>
        <taxon>Chitinophaga</taxon>
    </lineage>
</organism>
<dbReference type="CDD" id="cd00146">
    <property type="entry name" value="PKD"/>
    <property type="match status" value="2"/>
</dbReference>
<keyword evidence="1" id="KW-0732">Signal</keyword>
<comment type="caution">
    <text evidence="3">The sequence shown here is derived from an EMBL/GenBank/DDBJ whole genome shotgun (WGS) entry which is preliminary data.</text>
</comment>
<protein>
    <submittedName>
        <fullName evidence="3">Gliding motility-associated-like protein</fullName>
    </submittedName>
</protein>
<gene>
    <name evidence="3" type="ORF">FHW36_105153</name>
</gene>
<reference evidence="3 4" key="1">
    <citation type="submission" date="2019-06" db="EMBL/GenBank/DDBJ databases">
        <title>Sorghum-associated microbial communities from plants grown in Nebraska, USA.</title>
        <authorList>
            <person name="Schachtman D."/>
        </authorList>
    </citation>
    <scope>NUCLEOTIDE SEQUENCE [LARGE SCALE GENOMIC DNA]</scope>
    <source>
        <strain evidence="3 4">1209</strain>
    </source>
</reference>
<dbReference type="Gene3D" id="2.60.40.10">
    <property type="entry name" value="Immunoglobulins"/>
    <property type="match status" value="2"/>
</dbReference>
<dbReference type="NCBIfam" id="TIGR04131">
    <property type="entry name" value="Bac_Flav_CTERM"/>
    <property type="match status" value="1"/>
</dbReference>
<name>A0A561PNM3_9BACT</name>
<feature type="signal peptide" evidence="1">
    <location>
        <begin position="1"/>
        <end position="20"/>
    </location>
</feature>
<keyword evidence="4" id="KW-1185">Reference proteome</keyword>
<dbReference type="RefSeq" id="WP_145670903.1">
    <property type="nucleotide sequence ID" value="NZ_VIWO01000005.1"/>
</dbReference>
<dbReference type="Pfam" id="PF13585">
    <property type="entry name" value="CHU_C"/>
    <property type="match status" value="1"/>
</dbReference>
<dbReference type="Pfam" id="PF18911">
    <property type="entry name" value="PKD_4"/>
    <property type="match status" value="1"/>
</dbReference>
<dbReference type="PROSITE" id="PS51257">
    <property type="entry name" value="PROKAR_LIPOPROTEIN"/>
    <property type="match status" value="1"/>
</dbReference>
<evidence type="ECO:0000259" key="2">
    <source>
        <dbReference type="PROSITE" id="PS50093"/>
    </source>
</evidence>
<feature type="domain" description="PKD" evidence="2">
    <location>
        <begin position="673"/>
        <end position="726"/>
    </location>
</feature>
<dbReference type="Proteomes" id="UP000320811">
    <property type="component" value="Unassembled WGS sequence"/>
</dbReference>
<dbReference type="InterPro" id="IPR000601">
    <property type="entry name" value="PKD_dom"/>
</dbReference>
<dbReference type="InterPro" id="IPR026341">
    <property type="entry name" value="T9SS_type_B"/>
</dbReference>
<evidence type="ECO:0000313" key="4">
    <source>
        <dbReference type="Proteomes" id="UP000320811"/>
    </source>
</evidence>
<evidence type="ECO:0000256" key="1">
    <source>
        <dbReference type="SAM" id="SignalP"/>
    </source>
</evidence>